<dbReference type="GO" id="GO:0008270">
    <property type="term" value="F:zinc ion binding"/>
    <property type="evidence" value="ECO:0007669"/>
    <property type="project" value="UniProtKB-KW"/>
</dbReference>
<comment type="similarity">
    <text evidence="8">Belongs to the actin family.</text>
</comment>
<organism evidence="11 12">
    <name type="scientific">Setaria digitata</name>
    <dbReference type="NCBI Taxonomy" id="48799"/>
    <lineage>
        <taxon>Eukaryota</taxon>
        <taxon>Metazoa</taxon>
        <taxon>Ecdysozoa</taxon>
        <taxon>Nematoda</taxon>
        <taxon>Chromadorea</taxon>
        <taxon>Rhabditida</taxon>
        <taxon>Spirurina</taxon>
        <taxon>Spiruromorpha</taxon>
        <taxon>Filarioidea</taxon>
        <taxon>Setariidae</taxon>
        <taxon>Setaria</taxon>
    </lineage>
</organism>
<keyword evidence="5" id="KW-0863">Zinc-finger</keyword>
<keyword evidence="7" id="KW-0539">Nucleus</keyword>
<dbReference type="CDD" id="cd10169">
    <property type="entry name" value="ASKHA_NBD_actin-like"/>
    <property type="match status" value="1"/>
</dbReference>
<evidence type="ECO:0000313" key="12">
    <source>
        <dbReference type="WBParaSite" id="sdigi.contig127.g4897.t1"/>
    </source>
</evidence>
<keyword evidence="4" id="KW-0677">Repeat</keyword>
<dbReference type="InterPro" id="IPR010531">
    <property type="entry name" value="NOA36"/>
</dbReference>
<dbReference type="Proteomes" id="UP000887581">
    <property type="component" value="Unplaced"/>
</dbReference>
<evidence type="ECO:0000256" key="2">
    <source>
        <dbReference type="ARBA" id="ARBA00007212"/>
    </source>
</evidence>
<dbReference type="Pfam" id="PF00022">
    <property type="entry name" value="Actin"/>
    <property type="match status" value="1"/>
</dbReference>
<dbReference type="SMART" id="SM00233">
    <property type="entry name" value="PH"/>
    <property type="match status" value="1"/>
</dbReference>
<evidence type="ECO:0000256" key="1">
    <source>
        <dbReference type="ARBA" id="ARBA00004604"/>
    </source>
</evidence>
<keyword evidence="11" id="KW-1185">Reference proteome</keyword>
<accession>A0A915PF38</accession>
<evidence type="ECO:0000313" key="11">
    <source>
        <dbReference type="Proteomes" id="UP000887581"/>
    </source>
</evidence>
<evidence type="ECO:0000256" key="5">
    <source>
        <dbReference type="ARBA" id="ARBA00022771"/>
    </source>
</evidence>
<dbReference type="PANTHER" id="PTHR13214">
    <property type="entry name" value="ZINC FINGER PROTEIN 330"/>
    <property type="match status" value="1"/>
</dbReference>
<keyword evidence="6" id="KW-0862">Zinc</keyword>
<dbReference type="InterPro" id="IPR004000">
    <property type="entry name" value="Actin"/>
</dbReference>
<proteinExistence type="inferred from homology"/>
<evidence type="ECO:0000256" key="3">
    <source>
        <dbReference type="ARBA" id="ARBA00022723"/>
    </source>
</evidence>
<comment type="subcellular location">
    <subcellularLocation>
        <location evidence="1">Nucleus</location>
        <location evidence="1">Nucleolus</location>
    </subcellularLocation>
</comment>
<dbReference type="AlphaFoldDB" id="A0A915PF38"/>
<dbReference type="SUPFAM" id="SSF53067">
    <property type="entry name" value="Actin-like ATPase domain"/>
    <property type="match status" value="2"/>
</dbReference>
<feature type="region of interest" description="Disordered" evidence="9">
    <location>
        <begin position="1078"/>
        <end position="1111"/>
    </location>
</feature>
<keyword evidence="3" id="KW-0479">Metal-binding</keyword>
<evidence type="ECO:0000256" key="8">
    <source>
        <dbReference type="RuleBase" id="RU000487"/>
    </source>
</evidence>
<dbReference type="InterPro" id="IPR043129">
    <property type="entry name" value="ATPase_NBD"/>
</dbReference>
<dbReference type="Pfam" id="PF06524">
    <property type="entry name" value="NOA36"/>
    <property type="match status" value="1"/>
</dbReference>
<reference evidence="12" key="1">
    <citation type="submission" date="2022-11" db="UniProtKB">
        <authorList>
            <consortium name="WormBaseParasite"/>
        </authorList>
    </citation>
    <scope>IDENTIFICATION</scope>
</reference>
<evidence type="ECO:0000259" key="10">
    <source>
        <dbReference type="SMART" id="SM00233"/>
    </source>
</evidence>
<name>A0A915PF38_9BILA</name>
<sequence length="1111" mass="124758">MFVDDDEYLFFSLLSFLVNIDSLNHFLKLYLVGKYCKTKASTELVTPLQVVAEQQVINRPINDRVKLQVTIKESVFTGTFPSHRLQYGSCSRSKKCVSSLISHPVFKKHSSTTPREPETGSTVLLHRDDCNFLANSNLVVNSSNAKHSKSGTGISIGLQQFRSIESQHVLKCSLTNCQKNSFEHISLTSIFDSKKEVAGSLIGNRQLTGSRKPQSLKTFPVSNKAEDIGVPTSFVCKIMPAVEHNSPELCTSKDSVEKYVTVETMATSNWDPTLLLNKLYEVSYEPRKESKLNRFTNMEGHLEVPVDDESIYAELQKNWVQKYFRTRDGRLQWFASHFADDTPVGEVLLSGCEVDANRDENALYIHGGRNHIRMMLRIPPGANVFDKWRKAMNSHAASSYLDAFVHPVYPPLPHITEKVAIIELGSCSMRAGVLTMEPSLPQSFFPSIVRVKDDGKLIVGSDAFRPENRHRGELIRPLRATDTSLERYVFHRSALKACLQKCVDDLKIDPTKYRVLLSIPQNIPTTLIADLLKIALEEMCFQGAAISRQPSLVLYAYDVATGVVVDIGDCVNIVPVIDGYVVDSAIVSLPYGATQIMNALQSKLMERNSGSYTFQSSVEMLISRYVMEQACFVATDYEEEVKKCTSSSSNIDTVVSIEEFEPTNEMMSSFKVNSARFTAAEGLFKPKRWGLDTKALHQLVFEAVQLSPIDSRKTLFRNIYLAGGVSLLPGLAERLEIEVASLVAPIIHTQVHLSPWRYNAAYLGAQVIASRFMQVLIAITEVIIDNLVLDKALHLADFIRIKLTLFLPYAKPFQLQVLSEFSKTVARKSHCFGVGFPFSRIISFGGSSIVEPYKEQCDQCLRDQKTRAFCYFCNALNKVPVCAACGKQKCLMKTGDCVVKHPGKFTTGLQMVGAICDFCEAFICHGKKCLTIHPCTCPLRDAQCLECKRSVWDHGGRVYQCAFCQNFLCEDDQFEHQASCQQLDSENYKCMSCNRHGQYTCLRCKICCCEDHIRKKGFSYDKDVKELPCPKCGYATSETKNFSISARKHVYGRQTRDNYDDSEGTSQFSQYYGHEKIKNTDWSDGSVDEDNNDGSDDGNMNDVDSHVTEDE</sequence>
<evidence type="ECO:0000256" key="6">
    <source>
        <dbReference type="ARBA" id="ARBA00022833"/>
    </source>
</evidence>
<dbReference type="SMART" id="SM00268">
    <property type="entry name" value="ACTIN"/>
    <property type="match status" value="1"/>
</dbReference>
<dbReference type="Gene3D" id="2.30.29.30">
    <property type="entry name" value="Pleckstrin-homology domain (PH domain)/Phosphotyrosine-binding domain (PTB)"/>
    <property type="match status" value="1"/>
</dbReference>
<comment type="similarity">
    <text evidence="2">Belongs to the NOA36 family.</text>
</comment>
<feature type="domain" description="PH" evidence="10">
    <location>
        <begin position="296"/>
        <end position="399"/>
    </location>
</feature>
<feature type="compositionally biased region" description="Acidic residues" evidence="9">
    <location>
        <begin position="1086"/>
        <end position="1096"/>
    </location>
</feature>
<evidence type="ECO:0000256" key="4">
    <source>
        <dbReference type="ARBA" id="ARBA00022737"/>
    </source>
</evidence>
<dbReference type="Gene3D" id="3.90.640.10">
    <property type="entry name" value="Actin, Chain A, domain 4"/>
    <property type="match status" value="1"/>
</dbReference>
<evidence type="ECO:0000256" key="7">
    <source>
        <dbReference type="ARBA" id="ARBA00023242"/>
    </source>
</evidence>
<dbReference type="GO" id="GO:0005730">
    <property type="term" value="C:nucleolus"/>
    <property type="evidence" value="ECO:0007669"/>
    <property type="project" value="UniProtKB-SubCell"/>
</dbReference>
<dbReference type="PANTHER" id="PTHR13214:SF1">
    <property type="entry name" value="ZINC FINGER PROTEIN 330"/>
    <property type="match status" value="1"/>
</dbReference>
<evidence type="ECO:0000256" key="9">
    <source>
        <dbReference type="SAM" id="MobiDB-lite"/>
    </source>
</evidence>
<protein>
    <submittedName>
        <fullName evidence="12">PH domain-containing protein</fullName>
    </submittedName>
</protein>
<dbReference type="WBParaSite" id="sdigi.contig127.g4897.t1">
    <property type="protein sequence ID" value="sdigi.contig127.g4897.t1"/>
    <property type="gene ID" value="sdigi.contig127.g4897"/>
</dbReference>
<dbReference type="InterPro" id="IPR011993">
    <property type="entry name" value="PH-like_dom_sf"/>
</dbReference>
<dbReference type="Gene3D" id="3.30.420.40">
    <property type="match status" value="2"/>
</dbReference>
<dbReference type="InterPro" id="IPR001849">
    <property type="entry name" value="PH_domain"/>
</dbReference>